<dbReference type="EMBL" id="CASHTH010002007">
    <property type="protein sequence ID" value="CAI8023477.1"/>
    <property type="molecule type" value="Genomic_DNA"/>
</dbReference>
<feature type="non-terminal residue" evidence="2">
    <location>
        <position position="1"/>
    </location>
</feature>
<dbReference type="AlphaFoldDB" id="A0AA35S784"/>
<dbReference type="Proteomes" id="UP001174909">
    <property type="component" value="Unassembled WGS sequence"/>
</dbReference>
<evidence type="ECO:0000313" key="3">
    <source>
        <dbReference type="Proteomes" id="UP001174909"/>
    </source>
</evidence>
<gene>
    <name evidence="2" type="ORF">GBAR_LOCUS13712</name>
</gene>
<feature type="region of interest" description="Disordered" evidence="1">
    <location>
        <begin position="76"/>
        <end position="98"/>
    </location>
</feature>
<name>A0AA35S784_GEOBA</name>
<evidence type="ECO:0000313" key="2">
    <source>
        <dbReference type="EMBL" id="CAI8023477.1"/>
    </source>
</evidence>
<evidence type="ECO:0000256" key="1">
    <source>
        <dbReference type="SAM" id="MobiDB-lite"/>
    </source>
</evidence>
<keyword evidence="3" id="KW-1185">Reference proteome</keyword>
<accession>A0AA35S784</accession>
<proteinExistence type="predicted"/>
<protein>
    <submittedName>
        <fullName evidence="2">Uncharacterized protein</fullName>
    </submittedName>
</protein>
<comment type="caution">
    <text evidence="2">The sequence shown here is derived from an EMBL/GenBank/DDBJ whole genome shotgun (WGS) entry which is preliminary data.</text>
</comment>
<sequence>MASASVPPPPEDDSLLDPLLFSQLGTQQDIHSRFEEGHFGGFGPQQQHNDQYYEGDTHLKQSSYFSKTKPHIQTAHYVESQPSSSSWGVPGDGFTGGS</sequence>
<organism evidence="2 3">
    <name type="scientific">Geodia barretti</name>
    <name type="common">Barrett's horny sponge</name>
    <dbReference type="NCBI Taxonomy" id="519541"/>
    <lineage>
        <taxon>Eukaryota</taxon>
        <taxon>Metazoa</taxon>
        <taxon>Porifera</taxon>
        <taxon>Demospongiae</taxon>
        <taxon>Heteroscleromorpha</taxon>
        <taxon>Tetractinellida</taxon>
        <taxon>Astrophorina</taxon>
        <taxon>Geodiidae</taxon>
        <taxon>Geodia</taxon>
    </lineage>
</organism>
<reference evidence="2" key="1">
    <citation type="submission" date="2023-03" db="EMBL/GenBank/DDBJ databases">
        <authorList>
            <person name="Steffen K."/>
            <person name="Cardenas P."/>
        </authorList>
    </citation>
    <scope>NUCLEOTIDE SEQUENCE</scope>
</reference>